<sequence length="56" mass="6290">MTKEERLQEVIDAFVKTLNDFVEHRGSLDAHRATLAALLQEIQELKGTPPRSPFAA</sequence>
<proteinExistence type="predicted"/>
<dbReference type="STRING" id="709986.Deima_0432"/>
<keyword evidence="2" id="KW-1185">Reference proteome</keyword>
<reference evidence="2" key="2">
    <citation type="submission" date="2011-01" db="EMBL/GenBank/DDBJ databases">
        <title>The complete genome of Deinococcus maricopensis DSM 21211.</title>
        <authorList>
            <consortium name="US DOE Joint Genome Institute (JGI-PGF)"/>
            <person name="Lucas S."/>
            <person name="Copeland A."/>
            <person name="Lapidus A."/>
            <person name="Goodwin L."/>
            <person name="Pitluck S."/>
            <person name="Kyrpides N."/>
            <person name="Mavromatis K."/>
            <person name="Pagani I."/>
            <person name="Ivanova N."/>
            <person name="Ovchinnikova G."/>
            <person name="Zeytun A."/>
            <person name="Detter J.C."/>
            <person name="Han C."/>
            <person name="Land M."/>
            <person name="Hauser L."/>
            <person name="Markowitz V."/>
            <person name="Cheng J.-F."/>
            <person name="Hugenholtz P."/>
            <person name="Woyke T."/>
            <person name="Wu D."/>
            <person name="Pukall R."/>
            <person name="Gehrich-Schroeter G."/>
            <person name="Brambilla E."/>
            <person name="Klenk H.-P."/>
            <person name="Eisen J.A."/>
        </authorList>
    </citation>
    <scope>NUCLEOTIDE SEQUENCE [LARGE SCALE GENOMIC DNA]</scope>
    <source>
        <strain evidence="2">DSM 21211 / LMG 22137 / NRRL B-23946 / LB-34</strain>
    </source>
</reference>
<evidence type="ECO:0000313" key="2">
    <source>
        <dbReference type="Proteomes" id="UP000008635"/>
    </source>
</evidence>
<reference evidence="1 2" key="1">
    <citation type="journal article" date="2011" name="Stand. Genomic Sci.">
        <title>Complete genome sequence of Deinococcus maricopensis type strain (LB-34).</title>
        <authorList>
            <person name="Pukall R."/>
            <person name="Zeytun A."/>
            <person name="Lucas S."/>
            <person name="Lapidus A."/>
            <person name="Hammon N."/>
            <person name="Deshpande S."/>
            <person name="Nolan M."/>
            <person name="Cheng J.F."/>
            <person name="Pitluck S."/>
            <person name="Liolios K."/>
            <person name="Pagani I."/>
            <person name="Mikhailova N."/>
            <person name="Ivanova N."/>
            <person name="Mavromatis K."/>
            <person name="Pati A."/>
            <person name="Tapia R."/>
            <person name="Han C."/>
            <person name="Goodwin L."/>
            <person name="Chen A."/>
            <person name="Palaniappan K."/>
            <person name="Land M."/>
            <person name="Hauser L."/>
            <person name="Chang Y.J."/>
            <person name="Jeffries C.D."/>
            <person name="Brambilla E.M."/>
            <person name="Rohde M."/>
            <person name="Goker M."/>
            <person name="Detter J.C."/>
            <person name="Woyke T."/>
            <person name="Bristow J."/>
            <person name="Eisen J.A."/>
            <person name="Markowitz V."/>
            <person name="Hugenholtz P."/>
            <person name="Kyrpides N.C."/>
            <person name="Klenk H.P."/>
        </authorList>
    </citation>
    <scope>NUCLEOTIDE SEQUENCE [LARGE SCALE GENOMIC DNA]</scope>
    <source>
        <strain evidence="2">DSM 21211 / LMG 22137 / NRRL B-23946 / LB-34</strain>
    </source>
</reference>
<organism evidence="1 2">
    <name type="scientific">Deinococcus maricopensis (strain DSM 21211 / LMG 22137 / NRRL B-23946 / LB-34)</name>
    <dbReference type="NCBI Taxonomy" id="709986"/>
    <lineage>
        <taxon>Bacteria</taxon>
        <taxon>Thermotogati</taxon>
        <taxon>Deinococcota</taxon>
        <taxon>Deinococci</taxon>
        <taxon>Deinococcales</taxon>
        <taxon>Deinococcaceae</taxon>
        <taxon>Deinococcus</taxon>
    </lineage>
</organism>
<evidence type="ECO:0000313" key="1">
    <source>
        <dbReference type="EMBL" id="ADV66092.1"/>
    </source>
</evidence>
<accession>E8U4V3</accession>
<dbReference type="EMBL" id="CP002454">
    <property type="protein sequence ID" value="ADV66092.1"/>
    <property type="molecule type" value="Genomic_DNA"/>
</dbReference>
<dbReference type="KEGG" id="dmr:Deima_0432"/>
<dbReference type="AlphaFoldDB" id="E8U4V3"/>
<dbReference type="RefSeq" id="WP_013555597.1">
    <property type="nucleotide sequence ID" value="NC_014958.1"/>
</dbReference>
<name>E8U4V3_DEIML</name>
<dbReference type="Proteomes" id="UP000008635">
    <property type="component" value="Chromosome"/>
</dbReference>
<protein>
    <submittedName>
        <fullName evidence="1">Uncharacterized protein</fullName>
    </submittedName>
</protein>
<gene>
    <name evidence="1" type="ordered locus">Deima_0432</name>
</gene>
<dbReference type="HOGENOM" id="CLU_3006692_0_0_0"/>